<dbReference type="OrthoDB" id="1673646at2"/>
<evidence type="ECO:0000259" key="1">
    <source>
        <dbReference type="PROSITE" id="PS50883"/>
    </source>
</evidence>
<name>A0A3S0YMX0_9GAMM</name>
<dbReference type="PROSITE" id="PS50883">
    <property type="entry name" value="EAL"/>
    <property type="match status" value="1"/>
</dbReference>
<dbReference type="InterPro" id="IPR050706">
    <property type="entry name" value="Cyclic-di-GMP_PDE-like"/>
</dbReference>
<dbReference type="CDD" id="cd01948">
    <property type="entry name" value="EAL"/>
    <property type="match status" value="1"/>
</dbReference>
<dbReference type="PANTHER" id="PTHR33121:SF15">
    <property type="entry name" value="BLUE LIGHT- AND TEMPERATURE-REGULATED ANTIREPRESSOR BLUF"/>
    <property type="match status" value="1"/>
</dbReference>
<proteinExistence type="predicted"/>
<dbReference type="AlphaFoldDB" id="A0A3S0YMX0"/>
<dbReference type="Pfam" id="PF00563">
    <property type="entry name" value="EAL"/>
    <property type="match status" value="1"/>
</dbReference>
<dbReference type="InterPro" id="IPR035919">
    <property type="entry name" value="EAL_sf"/>
</dbReference>
<organism evidence="2 3">
    <name type="scientific">Vreelandella populi</name>
    <dbReference type="NCBI Taxonomy" id="2498858"/>
    <lineage>
        <taxon>Bacteria</taxon>
        <taxon>Pseudomonadati</taxon>
        <taxon>Pseudomonadota</taxon>
        <taxon>Gammaproteobacteria</taxon>
        <taxon>Oceanospirillales</taxon>
        <taxon>Halomonadaceae</taxon>
        <taxon>Vreelandella</taxon>
    </lineage>
</organism>
<accession>A0A3S0YMX0</accession>
<dbReference type="PANTHER" id="PTHR33121">
    <property type="entry name" value="CYCLIC DI-GMP PHOSPHODIESTERASE PDEF"/>
    <property type="match status" value="1"/>
</dbReference>
<reference evidence="2 3" key="1">
    <citation type="submission" date="2018-12" db="EMBL/GenBank/DDBJ databases">
        <title>three novel Halomonas strain isolated from plants.</title>
        <authorList>
            <person name="Sun C."/>
        </authorList>
    </citation>
    <scope>NUCLEOTIDE SEQUENCE [LARGE SCALE GENOMIC DNA]</scope>
    <source>
        <strain evidence="2 3">RC</strain>
    </source>
</reference>
<feature type="domain" description="EAL" evidence="1">
    <location>
        <begin position="1"/>
        <end position="252"/>
    </location>
</feature>
<keyword evidence="3" id="KW-1185">Reference proteome</keyword>
<dbReference type="Gene3D" id="3.20.20.450">
    <property type="entry name" value="EAL domain"/>
    <property type="match status" value="1"/>
</dbReference>
<dbReference type="InterPro" id="IPR001633">
    <property type="entry name" value="EAL_dom"/>
</dbReference>
<dbReference type="EMBL" id="RZHD01000005">
    <property type="protein sequence ID" value="RUR46524.1"/>
    <property type="molecule type" value="Genomic_DNA"/>
</dbReference>
<dbReference type="GO" id="GO:0071111">
    <property type="term" value="F:cyclic-guanylate-specific phosphodiesterase activity"/>
    <property type="evidence" value="ECO:0007669"/>
    <property type="project" value="InterPro"/>
</dbReference>
<protein>
    <submittedName>
        <fullName evidence="2">EAL domain-containing protein</fullName>
    </submittedName>
</protein>
<evidence type="ECO:0000313" key="3">
    <source>
        <dbReference type="Proteomes" id="UP000286912"/>
    </source>
</evidence>
<dbReference type="SMART" id="SM00052">
    <property type="entry name" value="EAL"/>
    <property type="match status" value="1"/>
</dbReference>
<sequence length="269" mass="29939">MSHCARVNGHCNRCEGDLPFAFTMAFQPIVNLSTASVEAYEALVRGPEGESAWSVLSQVTPDLLYRFDQACRVKAIEMASQLGMQADLSINFLPNAVYEPEACIQATLAISRQVGWPIERLIFEITETERVTDRQHLRSIIDVYRSMGFKTALDDFGNGYANLDLLTDLTPDKLKIDRELVMNCDHDLRRQALLKALISLAQQLDTQLIAEGVETHAEALWLAQAGIMRQQGFYYAKPKVNSLGENLAPQLAALRDEARLTASQGGLHD</sequence>
<comment type="caution">
    <text evidence="2">The sequence shown here is derived from an EMBL/GenBank/DDBJ whole genome shotgun (WGS) entry which is preliminary data.</text>
</comment>
<dbReference type="SUPFAM" id="SSF141868">
    <property type="entry name" value="EAL domain-like"/>
    <property type="match status" value="1"/>
</dbReference>
<evidence type="ECO:0000313" key="2">
    <source>
        <dbReference type="EMBL" id="RUR46524.1"/>
    </source>
</evidence>
<dbReference type="Proteomes" id="UP000286912">
    <property type="component" value="Unassembled WGS sequence"/>
</dbReference>
<dbReference type="RefSeq" id="WP_126950589.1">
    <property type="nucleotide sequence ID" value="NZ_RZHC01000019.1"/>
</dbReference>
<gene>
    <name evidence="2" type="ORF">ELY37_11200</name>
</gene>